<dbReference type="AlphaFoldDB" id="A0A438CL89"/>
<evidence type="ECO:0000313" key="2">
    <source>
        <dbReference type="Proteomes" id="UP000288805"/>
    </source>
</evidence>
<reference evidence="1 2" key="1">
    <citation type="journal article" date="2018" name="PLoS Genet.">
        <title>Population sequencing reveals clonal diversity and ancestral inbreeding in the grapevine cultivar Chardonnay.</title>
        <authorList>
            <person name="Roach M.J."/>
            <person name="Johnson D.L."/>
            <person name="Bohlmann J."/>
            <person name="van Vuuren H.J."/>
            <person name="Jones S.J."/>
            <person name="Pretorius I.S."/>
            <person name="Schmidt S.A."/>
            <person name="Borneman A.R."/>
        </authorList>
    </citation>
    <scope>NUCLEOTIDE SEQUENCE [LARGE SCALE GENOMIC DNA]</scope>
    <source>
        <strain evidence="2">cv. Chardonnay</strain>
        <tissue evidence="1">Leaf</tissue>
    </source>
</reference>
<proteinExistence type="predicted"/>
<dbReference type="EMBL" id="QGNW01002182">
    <property type="protein sequence ID" value="RVW23977.1"/>
    <property type="molecule type" value="Genomic_DNA"/>
</dbReference>
<accession>A0A438CL89</accession>
<sequence>MESFSFHLRPSPHPLPPYLFILAMKTLSRILSKAKEGGDTDGFLVRSRNGFGVEVSHLLFVDNTLVLYDVNKEKLEHWSWVYMWFEA</sequence>
<dbReference type="Proteomes" id="UP000288805">
    <property type="component" value="Unassembled WGS sequence"/>
</dbReference>
<comment type="caution">
    <text evidence="1">The sequence shown here is derived from an EMBL/GenBank/DDBJ whole genome shotgun (WGS) entry which is preliminary data.</text>
</comment>
<evidence type="ECO:0000313" key="1">
    <source>
        <dbReference type="EMBL" id="RVW23977.1"/>
    </source>
</evidence>
<name>A0A438CL89_VITVI</name>
<protein>
    <submittedName>
        <fullName evidence="1">Uncharacterized protein</fullName>
    </submittedName>
</protein>
<organism evidence="1 2">
    <name type="scientific">Vitis vinifera</name>
    <name type="common">Grape</name>
    <dbReference type="NCBI Taxonomy" id="29760"/>
    <lineage>
        <taxon>Eukaryota</taxon>
        <taxon>Viridiplantae</taxon>
        <taxon>Streptophyta</taxon>
        <taxon>Embryophyta</taxon>
        <taxon>Tracheophyta</taxon>
        <taxon>Spermatophyta</taxon>
        <taxon>Magnoliopsida</taxon>
        <taxon>eudicotyledons</taxon>
        <taxon>Gunneridae</taxon>
        <taxon>Pentapetalae</taxon>
        <taxon>rosids</taxon>
        <taxon>Vitales</taxon>
        <taxon>Vitaceae</taxon>
        <taxon>Viteae</taxon>
        <taxon>Vitis</taxon>
    </lineage>
</organism>
<gene>
    <name evidence="1" type="ORF">CK203_092087</name>
</gene>